<dbReference type="Gene3D" id="3.40.50.150">
    <property type="entry name" value="Vaccinia Virus protein VP39"/>
    <property type="match status" value="1"/>
</dbReference>
<dbReference type="PANTHER" id="PTHR42912:SF45">
    <property type="entry name" value="23S RRNA (GUANINE(745)-N(1))-METHYLTRANSFERASE"/>
    <property type="match status" value="1"/>
</dbReference>
<dbReference type="SUPFAM" id="SSF53335">
    <property type="entry name" value="S-adenosyl-L-methionine-dependent methyltransferases"/>
    <property type="match status" value="1"/>
</dbReference>
<keyword evidence="2" id="KW-0808">Transferase</keyword>
<feature type="domain" description="Methyltransferase type 11" evidence="1">
    <location>
        <begin position="66"/>
        <end position="155"/>
    </location>
</feature>
<keyword evidence="3" id="KW-1185">Reference proteome</keyword>
<protein>
    <submittedName>
        <fullName evidence="2">Class I SAM-dependent methyltransferase</fullName>
        <ecNumber evidence="2">2.1.1.-</ecNumber>
    </submittedName>
</protein>
<gene>
    <name evidence="2" type="ORF">ACFYV7_02495</name>
</gene>
<evidence type="ECO:0000313" key="3">
    <source>
        <dbReference type="Proteomes" id="UP001601948"/>
    </source>
</evidence>
<dbReference type="Pfam" id="PF08241">
    <property type="entry name" value="Methyltransf_11"/>
    <property type="match status" value="1"/>
</dbReference>
<dbReference type="EC" id="2.1.1.-" evidence="2"/>
<dbReference type="PANTHER" id="PTHR42912">
    <property type="entry name" value="METHYLTRANSFERASE"/>
    <property type="match status" value="1"/>
</dbReference>
<proteinExistence type="predicted"/>
<dbReference type="GO" id="GO:0032259">
    <property type="term" value="P:methylation"/>
    <property type="evidence" value="ECO:0007669"/>
    <property type="project" value="UniProtKB-KW"/>
</dbReference>
<dbReference type="InterPro" id="IPR029063">
    <property type="entry name" value="SAM-dependent_MTases_sf"/>
</dbReference>
<evidence type="ECO:0000259" key="1">
    <source>
        <dbReference type="Pfam" id="PF08241"/>
    </source>
</evidence>
<dbReference type="Proteomes" id="UP001601948">
    <property type="component" value="Unassembled WGS sequence"/>
</dbReference>
<name>A0ABW6QKB8_9NOCA</name>
<evidence type="ECO:0000313" key="2">
    <source>
        <dbReference type="EMBL" id="MFF3221641.1"/>
    </source>
</evidence>
<reference evidence="2 3" key="1">
    <citation type="submission" date="2024-10" db="EMBL/GenBank/DDBJ databases">
        <title>The Natural Products Discovery Center: Release of the First 8490 Sequenced Strains for Exploring Actinobacteria Biosynthetic Diversity.</title>
        <authorList>
            <person name="Kalkreuter E."/>
            <person name="Kautsar S.A."/>
            <person name="Yang D."/>
            <person name="Bader C.D."/>
            <person name="Teijaro C.N."/>
            <person name="Fluegel L."/>
            <person name="Davis C.M."/>
            <person name="Simpson J.R."/>
            <person name="Lauterbach L."/>
            <person name="Steele A.D."/>
            <person name="Gui C."/>
            <person name="Meng S."/>
            <person name="Li G."/>
            <person name="Viehrig K."/>
            <person name="Ye F."/>
            <person name="Su P."/>
            <person name="Kiefer A.F."/>
            <person name="Nichols A."/>
            <person name="Cepeda A.J."/>
            <person name="Yan W."/>
            <person name="Fan B."/>
            <person name="Jiang Y."/>
            <person name="Adhikari A."/>
            <person name="Zheng C.-J."/>
            <person name="Schuster L."/>
            <person name="Cowan T.M."/>
            <person name="Smanski M.J."/>
            <person name="Chevrette M.G."/>
            <person name="De Carvalho L.P.S."/>
            <person name="Shen B."/>
        </authorList>
    </citation>
    <scope>NUCLEOTIDE SEQUENCE [LARGE SCALE GENOMIC DNA]</scope>
    <source>
        <strain evidence="2 3">NPDC003040</strain>
    </source>
</reference>
<dbReference type="CDD" id="cd02440">
    <property type="entry name" value="AdoMet_MTases"/>
    <property type="match status" value="1"/>
</dbReference>
<dbReference type="EMBL" id="JBIAPI010000001">
    <property type="protein sequence ID" value="MFF3221641.1"/>
    <property type="molecule type" value="Genomic_DNA"/>
</dbReference>
<dbReference type="InterPro" id="IPR050508">
    <property type="entry name" value="Methyltransf_Superfamily"/>
</dbReference>
<keyword evidence="2" id="KW-0489">Methyltransferase</keyword>
<accession>A0ABW6QKB8</accession>
<dbReference type="InterPro" id="IPR013216">
    <property type="entry name" value="Methyltransf_11"/>
</dbReference>
<dbReference type="RefSeq" id="WP_387712856.1">
    <property type="nucleotide sequence ID" value="NZ_JBIAPI010000001.1"/>
</dbReference>
<sequence>MRLDWHPITALPENPSPLVHRVTHDGGVLDYDDEATHYDRTRGGVPRAAAAASALSSMLPPRSLVLDLAVGTGIVAAELAALEHRVVGVDLSDGMLRHAARRLPGRVARADATALPLPDGSIDTVTAVWLLHLLTDAEPVLTEVARVLRPGGIFLTTADKVAAARLADKAVPEDRPHTDTCAQLTALGARHQLHLAAAASFIGHGQGRAGGTDPHYPVLGFRRAG</sequence>
<organism evidence="2 3">
    <name type="scientific">Nocardia suismassiliense</name>
    <dbReference type="NCBI Taxonomy" id="2077092"/>
    <lineage>
        <taxon>Bacteria</taxon>
        <taxon>Bacillati</taxon>
        <taxon>Actinomycetota</taxon>
        <taxon>Actinomycetes</taxon>
        <taxon>Mycobacteriales</taxon>
        <taxon>Nocardiaceae</taxon>
        <taxon>Nocardia</taxon>
    </lineage>
</organism>
<comment type="caution">
    <text evidence="2">The sequence shown here is derived from an EMBL/GenBank/DDBJ whole genome shotgun (WGS) entry which is preliminary data.</text>
</comment>
<dbReference type="GO" id="GO:0008168">
    <property type="term" value="F:methyltransferase activity"/>
    <property type="evidence" value="ECO:0007669"/>
    <property type="project" value="UniProtKB-KW"/>
</dbReference>